<name>A0ACC2K0Y1_9PEZI</name>
<reference evidence="1" key="1">
    <citation type="submission" date="2022-12" db="EMBL/GenBank/DDBJ databases">
        <title>Genome Sequence of Lasiodiplodia mahajangana.</title>
        <authorList>
            <person name="Buettner E."/>
        </authorList>
    </citation>
    <scope>NUCLEOTIDE SEQUENCE</scope>
    <source>
        <strain evidence="1">VT137</strain>
    </source>
</reference>
<keyword evidence="2" id="KW-1185">Reference proteome</keyword>
<comment type="caution">
    <text evidence="1">The sequence shown here is derived from an EMBL/GenBank/DDBJ whole genome shotgun (WGS) entry which is preliminary data.</text>
</comment>
<gene>
    <name evidence="1" type="ORF">O1611_g217</name>
</gene>
<organism evidence="1 2">
    <name type="scientific">Lasiodiplodia mahajangana</name>
    <dbReference type="NCBI Taxonomy" id="1108764"/>
    <lineage>
        <taxon>Eukaryota</taxon>
        <taxon>Fungi</taxon>
        <taxon>Dikarya</taxon>
        <taxon>Ascomycota</taxon>
        <taxon>Pezizomycotina</taxon>
        <taxon>Dothideomycetes</taxon>
        <taxon>Dothideomycetes incertae sedis</taxon>
        <taxon>Botryosphaeriales</taxon>
        <taxon>Botryosphaeriaceae</taxon>
        <taxon>Lasiodiplodia</taxon>
    </lineage>
</organism>
<dbReference type="EMBL" id="JAPUUL010000016">
    <property type="protein sequence ID" value="KAJ8133399.1"/>
    <property type="molecule type" value="Genomic_DNA"/>
</dbReference>
<sequence length="403" mass="45349">MAPLTEEEEQELTHKLLDQLSQTQYACSAVTKLSGGTANFVYRGELLQPLRGHTDLVSPNTVVIKLSTSFAAVNRDFPLDITRCIFEESMLRALAGFPHTIAAASCHIQVKAPRIYSFDRETHTQLLEDFPDTTDLKTILESPGLDRILPGSSPESIGHALGSWLSMFHSWASAPAQTTLLTQIGPNQAMRQLKCLITYDSFIEILERHPETIEGYNDTLEDVKAAMKYEFERPVIKGDEARGLIHGDFWAGNVLLPNCSWRGSQTSAQDPNKLFIIDWENTQFGHRAVDVGGILADLYERSHFKDVTVAIRVMRGFMDSYGPLSDEFAYRVAIHAGVHLICWYCRRDRNAPLPYPLPKVLAALELGRDWILKAWAKDKSWLQTTVLGPLFTGEDFAQRQLRN</sequence>
<proteinExistence type="predicted"/>
<accession>A0ACC2K0Y1</accession>
<evidence type="ECO:0000313" key="2">
    <source>
        <dbReference type="Proteomes" id="UP001153332"/>
    </source>
</evidence>
<dbReference type="Proteomes" id="UP001153332">
    <property type="component" value="Unassembled WGS sequence"/>
</dbReference>
<protein>
    <submittedName>
        <fullName evidence="1">Uncharacterized protein</fullName>
    </submittedName>
</protein>
<evidence type="ECO:0000313" key="1">
    <source>
        <dbReference type="EMBL" id="KAJ8133399.1"/>
    </source>
</evidence>